<dbReference type="OrthoDB" id="9974076at2759"/>
<comment type="caution">
    <text evidence="2">The sequence shown here is derived from an EMBL/GenBank/DDBJ whole genome shotgun (WGS) entry which is preliminary data.</text>
</comment>
<dbReference type="AlphaFoldDB" id="A0A814PP93"/>
<reference evidence="2" key="1">
    <citation type="submission" date="2021-02" db="EMBL/GenBank/DDBJ databases">
        <authorList>
            <person name="Nowell W R."/>
        </authorList>
    </citation>
    <scope>NUCLEOTIDE SEQUENCE</scope>
</reference>
<evidence type="ECO:0000256" key="1">
    <source>
        <dbReference type="SAM" id="Phobius"/>
    </source>
</evidence>
<keyword evidence="1" id="KW-0812">Transmembrane</keyword>
<keyword evidence="1" id="KW-1133">Transmembrane helix</keyword>
<dbReference type="EMBL" id="CAJNOJ010000100">
    <property type="protein sequence ID" value="CAF1108766.1"/>
    <property type="molecule type" value="Genomic_DNA"/>
</dbReference>
<organism evidence="2 3">
    <name type="scientific">Adineta ricciae</name>
    <name type="common">Rotifer</name>
    <dbReference type="NCBI Taxonomy" id="249248"/>
    <lineage>
        <taxon>Eukaryota</taxon>
        <taxon>Metazoa</taxon>
        <taxon>Spiralia</taxon>
        <taxon>Gnathifera</taxon>
        <taxon>Rotifera</taxon>
        <taxon>Eurotatoria</taxon>
        <taxon>Bdelloidea</taxon>
        <taxon>Adinetida</taxon>
        <taxon>Adinetidae</taxon>
        <taxon>Adineta</taxon>
    </lineage>
</organism>
<evidence type="ECO:0000313" key="2">
    <source>
        <dbReference type="EMBL" id="CAF1108766.1"/>
    </source>
</evidence>
<sequence length="68" mass="7995">METFPVQIDCGEQLIIIMSILLPLFTVFSLLTCWIITPHPHQASNIIEYQYQQEDYRSTPDIDDQEHD</sequence>
<protein>
    <submittedName>
        <fullName evidence="2">Uncharacterized protein</fullName>
    </submittedName>
</protein>
<proteinExistence type="predicted"/>
<dbReference type="Proteomes" id="UP000663852">
    <property type="component" value="Unassembled WGS sequence"/>
</dbReference>
<evidence type="ECO:0000313" key="3">
    <source>
        <dbReference type="Proteomes" id="UP000663852"/>
    </source>
</evidence>
<keyword evidence="1" id="KW-0472">Membrane</keyword>
<name>A0A814PP93_ADIRI</name>
<gene>
    <name evidence="2" type="ORF">EDS130_LOCUS20391</name>
</gene>
<feature type="transmembrane region" description="Helical" evidence="1">
    <location>
        <begin position="14"/>
        <end position="36"/>
    </location>
</feature>
<accession>A0A814PP93</accession>